<reference evidence="1" key="1">
    <citation type="submission" date="2020-11" db="EMBL/GenBank/DDBJ databases">
        <authorList>
            <person name="Tran Van P."/>
        </authorList>
    </citation>
    <scope>NUCLEOTIDE SEQUENCE</scope>
</reference>
<sequence>MVHGAILSIEWDADNGELRVKISVGYHKTHLCQLSQDTSISYHKTPVSSGMLLRVYLVVSAQQLICGAWRAIDAGQFSSVADSGELGAFSLLGWYKRDWVLLPAGSIHSLFTGKQPVLCAASLCCYSEPLLLPRACAVTVSPCCYREPVLLP</sequence>
<dbReference type="AlphaFoldDB" id="A0A7R9ICQ1"/>
<organism evidence="1">
    <name type="scientific">Timema tahoe</name>
    <dbReference type="NCBI Taxonomy" id="61484"/>
    <lineage>
        <taxon>Eukaryota</taxon>
        <taxon>Metazoa</taxon>
        <taxon>Ecdysozoa</taxon>
        <taxon>Arthropoda</taxon>
        <taxon>Hexapoda</taxon>
        <taxon>Insecta</taxon>
        <taxon>Pterygota</taxon>
        <taxon>Neoptera</taxon>
        <taxon>Polyneoptera</taxon>
        <taxon>Phasmatodea</taxon>
        <taxon>Timematodea</taxon>
        <taxon>Timematoidea</taxon>
        <taxon>Timematidae</taxon>
        <taxon>Timema</taxon>
    </lineage>
</organism>
<name>A0A7R9ICQ1_9NEOP</name>
<protein>
    <submittedName>
        <fullName evidence="1">Uncharacterized protein</fullName>
    </submittedName>
</protein>
<evidence type="ECO:0000313" key="1">
    <source>
        <dbReference type="EMBL" id="CAD7455930.1"/>
    </source>
</evidence>
<dbReference type="EMBL" id="OE001077">
    <property type="protein sequence ID" value="CAD7455930.1"/>
    <property type="molecule type" value="Genomic_DNA"/>
</dbReference>
<accession>A0A7R9ICQ1</accession>
<gene>
    <name evidence="1" type="ORF">TTEB3V08_LOCUS3976</name>
</gene>
<proteinExistence type="predicted"/>